<keyword evidence="3" id="KW-1185">Reference proteome</keyword>
<dbReference type="InterPro" id="IPR005031">
    <property type="entry name" value="COQ10_START"/>
</dbReference>
<dbReference type="PANTHER" id="PTHR33824:SF7">
    <property type="entry name" value="POLYKETIDE CYCLASE_DEHYDRASE AND LIPID TRANSPORT SUPERFAMILY PROTEIN"/>
    <property type="match status" value="1"/>
</dbReference>
<protein>
    <submittedName>
        <fullName evidence="2">Membrane protein</fullName>
    </submittedName>
</protein>
<evidence type="ECO:0000313" key="3">
    <source>
        <dbReference type="Proteomes" id="UP001252243"/>
    </source>
</evidence>
<dbReference type="InterPro" id="IPR023393">
    <property type="entry name" value="START-like_dom_sf"/>
</dbReference>
<sequence length="121" mass="13516">MANVQSSIDVDVPVSTAYNQWTQFETFPEFMKGVEAVEQIDETSLQFRTDIAGVRREYLAQITDQTPDRKIAWVSSDKPRNAGTVTKEPLGADRTRVNVALDWEPEGLVEKAGSADTRLRG</sequence>
<dbReference type="Pfam" id="PF03364">
    <property type="entry name" value="Polyketide_cyc"/>
    <property type="match status" value="1"/>
</dbReference>
<accession>A0ABU1U9D0</accession>
<feature type="domain" description="Coenzyme Q-binding protein COQ10 START" evidence="1">
    <location>
        <begin position="10"/>
        <end position="110"/>
    </location>
</feature>
<name>A0ABU1U9D0_9MICC</name>
<evidence type="ECO:0000313" key="2">
    <source>
        <dbReference type="EMBL" id="MDR7081752.1"/>
    </source>
</evidence>
<dbReference type="CDD" id="cd07817">
    <property type="entry name" value="SRPBCC_8"/>
    <property type="match status" value="1"/>
</dbReference>
<dbReference type="PANTHER" id="PTHR33824">
    <property type="entry name" value="POLYKETIDE CYCLASE/DEHYDRASE AND LIPID TRANSPORT SUPERFAMILY PROTEIN"/>
    <property type="match status" value="1"/>
</dbReference>
<gene>
    <name evidence="2" type="ORF">J2X01_001033</name>
</gene>
<dbReference type="Proteomes" id="UP001252243">
    <property type="component" value="Unassembled WGS sequence"/>
</dbReference>
<dbReference type="SUPFAM" id="SSF55961">
    <property type="entry name" value="Bet v1-like"/>
    <property type="match status" value="1"/>
</dbReference>
<reference evidence="2 3" key="1">
    <citation type="submission" date="2023-07" db="EMBL/GenBank/DDBJ databases">
        <title>Sorghum-associated microbial communities from plants grown in Nebraska, USA.</title>
        <authorList>
            <person name="Schachtman D."/>
        </authorList>
    </citation>
    <scope>NUCLEOTIDE SEQUENCE [LARGE SCALE GENOMIC DNA]</scope>
    <source>
        <strain evidence="2 3">BE167</strain>
    </source>
</reference>
<organism evidence="2 3">
    <name type="scientific">Arthrobacter ginsengisoli</name>
    <dbReference type="NCBI Taxonomy" id="1356565"/>
    <lineage>
        <taxon>Bacteria</taxon>
        <taxon>Bacillati</taxon>
        <taxon>Actinomycetota</taxon>
        <taxon>Actinomycetes</taxon>
        <taxon>Micrococcales</taxon>
        <taxon>Micrococcaceae</taxon>
        <taxon>Arthrobacter</taxon>
    </lineage>
</organism>
<proteinExistence type="predicted"/>
<dbReference type="InterPro" id="IPR047137">
    <property type="entry name" value="ORF3"/>
</dbReference>
<dbReference type="RefSeq" id="WP_310051329.1">
    <property type="nucleotide sequence ID" value="NZ_JAVDVQ010000003.1"/>
</dbReference>
<dbReference type="Gene3D" id="3.30.530.20">
    <property type="match status" value="1"/>
</dbReference>
<evidence type="ECO:0000259" key="1">
    <source>
        <dbReference type="Pfam" id="PF03364"/>
    </source>
</evidence>
<dbReference type="EMBL" id="JAVDVQ010000003">
    <property type="protein sequence ID" value="MDR7081752.1"/>
    <property type="molecule type" value="Genomic_DNA"/>
</dbReference>
<comment type="caution">
    <text evidence="2">The sequence shown here is derived from an EMBL/GenBank/DDBJ whole genome shotgun (WGS) entry which is preliminary data.</text>
</comment>